<evidence type="ECO:0000313" key="4">
    <source>
        <dbReference type="EMBL" id="BAM00292.1"/>
    </source>
</evidence>
<dbReference type="RefSeq" id="WP_014433526.1">
    <property type="nucleotide sequence ID" value="NC_017079.1"/>
</dbReference>
<organism evidence="4 5">
    <name type="scientific">Caldilinea aerophila (strain DSM 14535 / JCM 11387 / NBRC 104270 / STL-6-O1)</name>
    <dbReference type="NCBI Taxonomy" id="926550"/>
    <lineage>
        <taxon>Bacteria</taxon>
        <taxon>Bacillati</taxon>
        <taxon>Chloroflexota</taxon>
        <taxon>Caldilineae</taxon>
        <taxon>Caldilineales</taxon>
        <taxon>Caldilineaceae</taxon>
        <taxon>Caldilinea</taxon>
    </lineage>
</organism>
<dbReference type="PATRIC" id="fig|926550.5.peg.2478"/>
<name>I0I4V4_CALAS</name>
<dbReference type="HOGENOM" id="CLU_476260_0_0_0"/>
<protein>
    <recommendedName>
        <fullName evidence="3">SH3b domain-containing protein</fullName>
    </recommendedName>
</protein>
<dbReference type="AlphaFoldDB" id="I0I4V4"/>
<feature type="signal peptide" evidence="2">
    <location>
        <begin position="1"/>
        <end position="30"/>
    </location>
</feature>
<evidence type="ECO:0000256" key="2">
    <source>
        <dbReference type="SAM" id="SignalP"/>
    </source>
</evidence>
<dbReference type="PANTHER" id="PTHR34408">
    <property type="entry name" value="FAMILY PROTEIN, PUTATIVE-RELATED"/>
    <property type="match status" value="1"/>
</dbReference>
<dbReference type="InterPro" id="IPR052354">
    <property type="entry name" value="Cell_Wall_Dynamics_Protein"/>
</dbReference>
<dbReference type="Pfam" id="PF08239">
    <property type="entry name" value="SH3_3"/>
    <property type="match status" value="2"/>
</dbReference>
<keyword evidence="2" id="KW-0732">Signal</keyword>
<gene>
    <name evidence="4" type="ordered locus">CLDAP_22520</name>
</gene>
<feature type="compositionally biased region" description="Low complexity" evidence="1">
    <location>
        <begin position="410"/>
        <end position="426"/>
    </location>
</feature>
<evidence type="ECO:0000259" key="3">
    <source>
        <dbReference type="SMART" id="SM00287"/>
    </source>
</evidence>
<dbReference type="Proteomes" id="UP000007880">
    <property type="component" value="Chromosome"/>
</dbReference>
<accession>I0I4V4</accession>
<dbReference type="KEGG" id="cap:CLDAP_22520"/>
<dbReference type="SMART" id="SM00287">
    <property type="entry name" value="SH3b"/>
    <property type="match status" value="2"/>
</dbReference>
<feature type="region of interest" description="Disordered" evidence="1">
    <location>
        <begin position="405"/>
        <end position="441"/>
    </location>
</feature>
<dbReference type="STRING" id="926550.CLDAP_22520"/>
<sequence length="572" mass="58792">MQRKSLTLLIVAFSLLALLLLQMSVTQAAAQQQNATPASADEPVLFEQPIRIKIRQSIPFTISLLATSEVSPTNALTETEGLTPTVETLDAATTLTESALTLAPQAVETQVGETPTSVPPAEAETGATAAAEVTAAAELTPTETLTAPLLLSSVPVTLEIELDFVVTQTLTTTVPASVTLLLSDLQTQTVPISVVVAPLEAGSALVELVLPEELLPTPTITPTEELTATEAITPTAQTTPTVEAVPAVSGVPLIATSVIENANLRAGPGTNFAIVGQATAGQEVQVAAVSEDGGWYLLGNGAWIASFLVAAPEAPVPVVNDQILQAVTGQTAPAPTGVVTPTVTVDANLRAGPGTEFDVIGGTITGQAINIVGRNADGTWFRLDNGGWVFAALVANPPPLESVPVLNPDGTPAAAPQPPGLGSLLPTPTPTPTPTPQPQPQNEALETYFTAAIELIRQFDLVQSSLDGLLREVNTNNALLGDANWTTRMNAALALLRRTSASVGELAVPADAQTIHSQLEAAALSYTQAADALSAAIQRGSIAQIQEADTFISAAVSGLTAAETAILRARGQ</sequence>
<feature type="compositionally biased region" description="Pro residues" evidence="1">
    <location>
        <begin position="427"/>
        <end position="439"/>
    </location>
</feature>
<dbReference type="OrthoDB" id="9808890at2"/>
<evidence type="ECO:0000313" key="5">
    <source>
        <dbReference type="Proteomes" id="UP000007880"/>
    </source>
</evidence>
<evidence type="ECO:0000256" key="1">
    <source>
        <dbReference type="SAM" id="MobiDB-lite"/>
    </source>
</evidence>
<dbReference type="EMBL" id="AP012337">
    <property type="protein sequence ID" value="BAM00292.1"/>
    <property type="molecule type" value="Genomic_DNA"/>
</dbReference>
<dbReference type="eggNOG" id="COG4991">
    <property type="taxonomic scope" value="Bacteria"/>
</dbReference>
<keyword evidence="5" id="KW-1185">Reference proteome</keyword>
<feature type="domain" description="SH3b" evidence="3">
    <location>
        <begin position="334"/>
        <end position="398"/>
    </location>
</feature>
<proteinExistence type="predicted"/>
<feature type="domain" description="SH3b" evidence="3">
    <location>
        <begin position="254"/>
        <end position="312"/>
    </location>
</feature>
<dbReference type="Gene3D" id="2.30.30.40">
    <property type="entry name" value="SH3 Domains"/>
    <property type="match status" value="2"/>
</dbReference>
<reference evidence="4 5" key="1">
    <citation type="submission" date="2012-02" db="EMBL/GenBank/DDBJ databases">
        <title>Complete genome sequence of Caldilinea aerophila DSM 14535 (= NBRC 102666).</title>
        <authorList>
            <person name="Oguchi A."/>
            <person name="Hosoyama A."/>
            <person name="Sekine M."/>
            <person name="Fukai R."/>
            <person name="Kato Y."/>
            <person name="Nakamura S."/>
            <person name="Hanada S."/>
            <person name="Yamazaki S."/>
            <person name="Fujita N."/>
        </authorList>
    </citation>
    <scope>NUCLEOTIDE SEQUENCE [LARGE SCALE GENOMIC DNA]</scope>
    <source>
        <strain evidence="5">DSM 14535 / JCM 11387 / NBRC 104270 / STL-6-O1</strain>
    </source>
</reference>
<feature type="chain" id="PRO_5003628875" description="SH3b domain-containing protein" evidence="2">
    <location>
        <begin position="31"/>
        <end position="572"/>
    </location>
</feature>
<dbReference type="InterPro" id="IPR003646">
    <property type="entry name" value="SH3-like_bac-type"/>
</dbReference>
<dbReference type="PANTHER" id="PTHR34408:SF1">
    <property type="entry name" value="GLYCOSYL HYDROLASE FAMILY 19 DOMAIN-CONTAINING PROTEIN HI_1415"/>
    <property type="match status" value="1"/>
</dbReference>